<protein>
    <submittedName>
        <fullName evidence="2">Exonuclease domain-containing protein</fullName>
    </submittedName>
</protein>
<reference evidence="2" key="1">
    <citation type="submission" date="2022-11" db="UniProtKB">
        <authorList>
            <consortium name="WormBaseParasite"/>
        </authorList>
    </citation>
    <scope>IDENTIFICATION</scope>
</reference>
<dbReference type="WBParaSite" id="PS1159_v2.g11547.t1">
    <property type="protein sequence ID" value="PS1159_v2.g11547.t1"/>
    <property type="gene ID" value="PS1159_v2.g11547"/>
</dbReference>
<evidence type="ECO:0000313" key="1">
    <source>
        <dbReference type="Proteomes" id="UP000887580"/>
    </source>
</evidence>
<proteinExistence type="predicted"/>
<accession>A0AC35EWR9</accession>
<dbReference type="Proteomes" id="UP000887580">
    <property type="component" value="Unplaced"/>
</dbReference>
<evidence type="ECO:0000313" key="2">
    <source>
        <dbReference type="WBParaSite" id="PS1159_v2.g11547.t1"/>
    </source>
</evidence>
<name>A0AC35EWR9_9BILA</name>
<sequence>MLPSTPSKGMIQLRPDQVHSLIFMDFETTGMIPDNYEKGRPTPGDKNRSIAHLVTRNCNVHDNPSEMPQITEMAFVSVPRQLFSSAVEDIHNDDIFDEDGPLRKKIPSNIYSSQIKPNLTVNQWRKYEDTRKHCPAMHLSQTDLKYKNSFAIEWPAVHAFLKNQKSPACIIAHNGANFDFRILYSELIRNNLLSSYPIPDGIYFLDSYLAFLDIEKHHLDNLAVTTSLINWEKVGGVMNLAKSTTINEEVNVTEGIAATDAPESLEDSIDIFMTDNDVQPQTSTTTLLKQPENTGMKTPPQKQRPPVGSKSVDSGIKRRLLFGDDEDVLPLSFINKSKWSPAKKRRIQKNFFIKTSETNWEFNQIGAREYFFKGNFKLESLYKQISKSSYDAHYALDDCHALMQVSLAYGDDFLNYMENRKEKIPLFYAKKLNPTPTPTKAIPTVASSTATTEAAKTVNDENASDSA</sequence>
<organism evidence="1 2">
    <name type="scientific">Panagrolaimus sp. PS1159</name>
    <dbReference type="NCBI Taxonomy" id="55785"/>
    <lineage>
        <taxon>Eukaryota</taxon>
        <taxon>Metazoa</taxon>
        <taxon>Ecdysozoa</taxon>
        <taxon>Nematoda</taxon>
        <taxon>Chromadorea</taxon>
        <taxon>Rhabditida</taxon>
        <taxon>Tylenchina</taxon>
        <taxon>Panagrolaimomorpha</taxon>
        <taxon>Panagrolaimoidea</taxon>
        <taxon>Panagrolaimidae</taxon>
        <taxon>Panagrolaimus</taxon>
    </lineage>
</organism>